<gene>
    <name evidence="2" type="ORF">FEZ41_14320</name>
</gene>
<dbReference type="Pfam" id="PF13276">
    <property type="entry name" value="HTH_21"/>
    <property type="match status" value="1"/>
</dbReference>
<name>A0A5R9CF56_9LACO</name>
<dbReference type="AlphaFoldDB" id="A0A5R9CF56"/>
<dbReference type="PANTHER" id="PTHR46889">
    <property type="entry name" value="TRANSPOSASE INSF FOR INSERTION SEQUENCE IS3B-RELATED"/>
    <property type="match status" value="1"/>
</dbReference>
<dbReference type="InterPro" id="IPR025948">
    <property type="entry name" value="HTH-like_dom"/>
</dbReference>
<evidence type="ECO:0000259" key="1">
    <source>
        <dbReference type="Pfam" id="PF13276"/>
    </source>
</evidence>
<organism evidence="2 3">
    <name type="scientific">Lentilactobacillus parafarraginis</name>
    <dbReference type="NCBI Taxonomy" id="390842"/>
    <lineage>
        <taxon>Bacteria</taxon>
        <taxon>Bacillati</taxon>
        <taxon>Bacillota</taxon>
        <taxon>Bacilli</taxon>
        <taxon>Lactobacillales</taxon>
        <taxon>Lactobacillaceae</taxon>
        <taxon>Lentilactobacillus</taxon>
    </lineage>
</organism>
<reference evidence="2 3" key="1">
    <citation type="submission" date="2019-05" db="EMBL/GenBank/DDBJ databases">
        <title>The metagenome of a microbial culture collection derived from dairy environment covers the genomic content of the human microbiome.</title>
        <authorList>
            <person name="Roder T."/>
            <person name="Wuthrich D."/>
            <person name="Sattari Z."/>
            <person name="Von Ah U."/>
            <person name="Bar C."/>
            <person name="Ronchi F."/>
            <person name="Macpherson A.J."/>
            <person name="Ganal-Vonarburg S.C."/>
            <person name="Bruggmann R."/>
            <person name="Vergeres G."/>
        </authorList>
    </citation>
    <scope>NUCLEOTIDE SEQUENCE [LARGE SCALE GENOMIC DNA]</scope>
    <source>
        <strain evidence="2 3">FAM 1079</strain>
    </source>
</reference>
<comment type="caution">
    <text evidence="2">The sequence shown here is derived from an EMBL/GenBank/DDBJ whole genome shotgun (WGS) entry which is preliminary data.</text>
</comment>
<evidence type="ECO:0000313" key="2">
    <source>
        <dbReference type="EMBL" id="TLQ13865.1"/>
    </source>
</evidence>
<dbReference type="EMBL" id="VBSX01000081">
    <property type="protein sequence ID" value="TLQ13865.1"/>
    <property type="molecule type" value="Genomic_DNA"/>
</dbReference>
<protein>
    <submittedName>
        <fullName evidence="2">IS3 family transposase</fullName>
    </submittedName>
</protein>
<dbReference type="Proteomes" id="UP000305100">
    <property type="component" value="Unassembled WGS sequence"/>
</dbReference>
<feature type="non-terminal residue" evidence="2">
    <location>
        <position position="92"/>
    </location>
</feature>
<sequence>MDFINEQLCKHRLWIILKALGLSKSTYYHWKHYQTSRHDKQDTILKSQIFEIWKNNYKAYGYPRITIAMRRLGVVIGPNRVYRLMQELGIRS</sequence>
<dbReference type="InterPro" id="IPR050900">
    <property type="entry name" value="Transposase_IS3/IS150/IS904"/>
</dbReference>
<proteinExistence type="predicted"/>
<evidence type="ECO:0000313" key="3">
    <source>
        <dbReference type="Proteomes" id="UP000305100"/>
    </source>
</evidence>
<feature type="domain" description="HTH-like" evidence="1">
    <location>
        <begin position="42"/>
        <end position="92"/>
    </location>
</feature>
<accession>A0A5R9CF56</accession>